<feature type="repeat" description="TPR" evidence="3">
    <location>
        <begin position="254"/>
        <end position="287"/>
    </location>
</feature>
<dbReference type="PROSITE" id="PS50005">
    <property type="entry name" value="TPR"/>
    <property type="match status" value="4"/>
</dbReference>
<keyword evidence="5" id="KW-1185">Reference proteome</keyword>
<dbReference type="BioCyc" id="CSTA292563:G1353-2323-MONOMER"/>
<organism evidence="4 5">
    <name type="scientific">Cyanobacterium stanieri (strain ATCC 29140 / PCC 7202)</name>
    <dbReference type="NCBI Taxonomy" id="292563"/>
    <lineage>
        <taxon>Bacteria</taxon>
        <taxon>Bacillati</taxon>
        <taxon>Cyanobacteriota</taxon>
        <taxon>Cyanophyceae</taxon>
        <taxon>Oscillatoriophycideae</taxon>
        <taxon>Chroococcales</taxon>
        <taxon>Geminocystaceae</taxon>
        <taxon>Cyanobacterium</taxon>
    </lineage>
</organism>
<evidence type="ECO:0000313" key="4">
    <source>
        <dbReference type="EMBL" id="AFZ48267.1"/>
    </source>
</evidence>
<dbReference type="InterPro" id="IPR051685">
    <property type="entry name" value="Ycf3/AcsC/BcsC/TPR_MFPF"/>
</dbReference>
<dbReference type="InterPro" id="IPR011990">
    <property type="entry name" value="TPR-like_helical_dom_sf"/>
</dbReference>
<dbReference type="SUPFAM" id="SSF48452">
    <property type="entry name" value="TPR-like"/>
    <property type="match status" value="1"/>
</dbReference>
<protein>
    <submittedName>
        <fullName evidence="4">Tetratricopeptide TPR_1 repeat-containing protein</fullName>
    </submittedName>
</protein>
<dbReference type="Proteomes" id="UP000010483">
    <property type="component" value="Chromosome"/>
</dbReference>
<dbReference type="InterPro" id="IPR013105">
    <property type="entry name" value="TPR_2"/>
</dbReference>
<dbReference type="InterPro" id="IPR019734">
    <property type="entry name" value="TPR_rpt"/>
</dbReference>
<dbReference type="HOGENOM" id="CLU_699832_0_0_3"/>
<name>K9YP86_CYASC</name>
<feature type="repeat" description="TPR" evidence="3">
    <location>
        <begin position="220"/>
        <end position="253"/>
    </location>
</feature>
<dbReference type="Gene3D" id="1.25.40.10">
    <property type="entry name" value="Tetratricopeptide repeat domain"/>
    <property type="match status" value="1"/>
</dbReference>
<evidence type="ECO:0000256" key="2">
    <source>
        <dbReference type="ARBA" id="ARBA00022803"/>
    </source>
</evidence>
<evidence type="ECO:0000256" key="3">
    <source>
        <dbReference type="PROSITE-ProRule" id="PRU00339"/>
    </source>
</evidence>
<evidence type="ECO:0000313" key="5">
    <source>
        <dbReference type="Proteomes" id="UP000010483"/>
    </source>
</evidence>
<proteinExistence type="predicted"/>
<accession>K9YP86</accession>
<dbReference type="Pfam" id="PF13432">
    <property type="entry name" value="TPR_16"/>
    <property type="match status" value="1"/>
</dbReference>
<dbReference type="EMBL" id="CP003940">
    <property type="protein sequence ID" value="AFZ48267.1"/>
    <property type="molecule type" value="Genomic_DNA"/>
</dbReference>
<dbReference type="eggNOG" id="COG0457">
    <property type="taxonomic scope" value="Bacteria"/>
</dbReference>
<feature type="repeat" description="TPR" evidence="3">
    <location>
        <begin position="288"/>
        <end position="321"/>
    </location>
</feature>
<reference evidence="5" key="1">
    <citation type="journal article" date="2013" name="Proc. Natl. Acad. Sci. U.S.A.">
        <title>Improving the coverage of the cyanobacterial phylum using diversity-driven genome sequencing.</title>
        <authorList>
            <person name="Shih P.M."/>
            <person name="Wu D."/>
            <person name="Latifi A."/>
            <person name="Axen S.D."/>
            <person name="Fewer D.P."/>
            <person name="Talla E."/>
            <person name="Calteau A."/>
            <person name="Cai F."/>
            <person name="Tandeau de Marsac N."/>
            <person name="Rippka R."/>
            <person name="Herdman M."/>
            <person name="Sivonen K."/>
            <person name="Coursin T."/>
            <person name="Laurent T."/>
            <person name="Goodwin L."/>
            <person name="Nolan M."/>
            <person name="Davenport K.W."/>
            <person name="Han C.S."/>
            <person name="Rubin E.M."/>
            <person name="Eisen J.A."/>
            <person name="Woyke T."/>
            <person name="Gugger M."/>
            <person name="Kerfeld C.A."/>
        </authorList>
    </citation>
    <scope>NUCLEOTIDE SEQUENCE [LARGE SCALE GENOMIC DNA]</scope>
    <source>
        <strain evidence="5">ATCC 29140 / PCC 7202</strain>
    </source>
</reference>
<gene>
    <name evidence="4" type="ordered locus">Cyast_2319</name>
</gene>
<keyword evidence="2 3" id="KW-0802">TPR repeat</keyword>
<sequence>MIKKLWRWGTKKEESALDYEAQEGEESSQPKLFTDDKTLEYLFNQLLEGVAKGWTENRIEKFFQNLEPKITVDSWLVWLQKYGESLVNSLAPHYTIASRMVILGEKTSSLPFYRPVGDLAHEFANEILARKDGIQLEPINGNGDEDDAAEASSLADLLKLLQNDENFARKTARKLGLKNHEPGAIIDKLIKASNSSKEILLEVESITTDEEEELVDLEWVEHWFNLGLEKAEKGDLQGAIASWDKIIEVEPNLGQVWHNRGCALAYLQNYAEAIESFDHALDINVNDVESWHNRGNALYNLRQYPEALMSWERAIGIQPNHAMAWYHKGLVLEALGRFIEAKESYQQVKAIAPEFDAIEIRLQNLS</sequence>
<dbReference type="PANTHER" id="PTHR44943:SF4">
    <property type="entry name" value="TPR REPEAT-CONTAINING PROTEIN MJ0798"/>
    <property type="match status" value="1"/>
</dbReference>
<keyword evidence="1" id="KW-0677">Repeat</keyword>
<dbReference type="SMART" id="SM00028">
    <property type="entry name" value="TPR"/>
    <property type="match status" value="4"/>
</dbReference>
<feature type="repeat" description="TPR" evidence="3">
    <location>
        <begin position="322"/>
        <end position="355"/>
    </location>
</feature>
<dbReference type="Pfam" id="PF07719">
    <property type="entry name" value="TPR_2"/>
    <property type="match status" value="1"/>
</dbReference>
<dbReference type="AlphaFoldDB" id="K9YP86"/>
<evidence type="ECO:0000256" key="1">
    <source>
        <dbReference type="ARBA" id="ARBA00022737"/>
    </source>
</evidence>
<dbReference type="STRING" id="292563.Cyast_2319"/>
<dbReference type="KEGG" id="csn:Cyast_2319"/>
<dbReference type="PANTHER" id="PTHR44943">
    <property type="entry name" value="CELLULOSE SYNTHASE OPERON PROTEIN C"/>
    <property type="match status" value="1"/>
</dbReference>